<dbReference type="EMBL" id="KN549200">
    <property type="protein sequence ID" value="KHJ99940.1"/>
    <property type="molecule type" value="Genomic_DNA"/>
</dbReference>
<evidence type="ECO:0000256" key="1">
    <source>
        <dbReference type="ARBA" id="ARBA00006538"/>
    </source>
</evidence>
<gene>
    <name evidence="5" type="ORF">OESDEN_00003</name>
</gene>
<dbReference type="CDD" id="cd03444">
    <property type="entry name" value="Thioesterase_II_repeat1"/>
    <property type="match status" value="1"/>
</dbReference>
<dbReference type="InterPro" id="IPR049449">
    <property type="entry name" value="TesB_ACOT8-like_N"/>
</dbReference>
<proteinExistence type="inferred from homology"/>
<keyword evidence="2" id="KW-0378">Hydrolase</keyword>
<evidence type="ECO:0000259" key="4">
    <source>
        <dbReference type="Pfam" id="PF13622"/>
    </source>
</evidence>
<dbReference type="GO" id="GO:0047617">
    <property type="term" value="F:fatty acyl-CoA hydrolase activity"/>
    <property type="evidence" value="ECO:0007669"/>
    <property type="project" value="InterPro"/>
</dbReference>
<dbReference type="GO" id="GO:0005782">
    <property type="term" value="C:peroxisomal matrix"/>
    <property type="evidence" value="ECO:0007669"/>
    <property type="project" value="TreeGrafter"/>
</dbReference>
<evidence type="ECO:0000313" key="6">
    <source>
        <dbReference type="Proteomes" id="UP000053660"/>
    </source>
</evidence>
<reference evidence="5 6" key="1">
    <citation type="submission" date="2014-03" db="EMBL/GenBank/DDBJ databases">
        <title>Draft genome of the hookworm Oesophagostomum dentatum.</title>
        <authorList>
            <person name="Mitreva M."/>
        </authorList>
    </citation>
    <scope>NUCLEOTIDE SEQUENCE [LARGE SCALE GENOMIC DNA]</scope>
    <source>
        <strain evidence="5 6">OD-Hann</strain>
    </source>
</reference>
<dbReference type="GO" id="GO:0006637">
    <property type="term" value="P:acyl-CoA metabolic process"/>
    <property type="evidence" value="ECO:0007669"/>
    <property type="project" value="InterPro"/>
</dbReference>
<dbReference type="AlphaFoldDB" id="A0A0B1TWT0"/>
<organism evidence="5 6">
    <name type="scientific">Oesophagostomum dentatum</name>
    <name type="common">Nodular worm</name>
    <dbReference type="NCBI Taxonomy" id="61180"/>
    <lineage>
        <taxon>Eukaryota</taxon>
        <taxon>Metazoa</taxon>
        <taxon>Ecdysozoa</taxon>
        <taxon>Nematoda</taxon>
        <taxon>Chromadorea</taxon>
        <taxon>Rhabditida</taxon>
        <taxon>Rhabditina</taxon>
        <taxon>Rhabditomorpha</taxon>
        <taxon>Strongyloidea</taxon>
        <taxon>Strongylidae</taxon>
        <taxon>Oesophagostomum</taxon>
    </lineage>
</organism>
<evidence type="ECO:0000313" key="5">
    <source>
        <dbReference type="EMBL" id="KHJ99940.1"/>
    </source>
</evidence>
<dbReference type="Pfam" id="PF02551">
    <property type="entry name" value="Acyl_CoA_thio"/>
    <property type="match status" value="1"/>
</dbReference>
<keyword evidence="6" id="KW-1185">Reference proteome</keyword>
<feature type="domain" description="Acyl-CoA thioesterase-like N-terminal HotDog" evidence="4">
    <location>
        <begin position="6"/>
        <end position="41"/>
    </location>
</feature>
<dbReference type="InterPro" id="IPR042171">
    <property type="entry name" value="Acyl-CoA_hotdog"/>
</dbReference>
<accession>A0A0B1TWT0</accession>
<sequence>GSVLRPVDYHVEKIRDGRSFATRLVRAVQENEVLFTSQMSYQREESSILKHQTKIDMPERPEGLKDARTLMKNTLEASKTDEMTSTKFFMAYKLTEFPPTFHRIFEARPVNQKIYTPDVKGPLHSPTYHLWIKPVLNVGSDSLLHQYMAAYISDSTMVETAILPHITRGIYLGMAFSLDHCIWFHQTKFDINNWMLWEQESDYAGLLGYYFLPTWRKFCMSWS</sequence>
<name>A0A0B1TWT0_OESDE</name>
<dbReference type="Pfam" id="PF13622">
    <property type="entry name" value="4HBT_3"/>
    <property type="match status" value="1"/>
</dbReference>
<feature type="domain" description="Acyl-CoA thioesterase 2 C-terminal" evidence="3">
    <location>
        <begin position="111"/>
        <end position="203"/>
    </location>
</feature>
<comment type="similarity">
    <text evidence="1">Belongs to the C/M/P thioester hydrolase family.</text>
</comment>
<dbReference type="PANTHER" id="PTHR11066:SF48">
    <property type="entry name" value="ACYL-COA THIOESTERASE II"/>
    <property type="match status" value="1"/>
</dbReference>
<dbReference type="Proteomes" id="UP000053660">
    <property type="component" value="Unassembled WGS sequence"/>
</dbReference>
<protein>
    <submittedName>
        <fullName evidence="5">Putative acyl-CoA thioesterase II</fullName>
    </submittedName>
</protein>
<dbReference type="InterPro" id="IPR029069">
    <property type="entry name" value="HotDog_dom_sf"/>
</dbReference>
<dbReference type="InterPro" id="IPR003703">
    <property type="entry name" value="Acyl_CoA_thio"/>
</dbReference>
<dbReference type="SUPFAM" id="SSF54637">
    <property type="entry name" value="Thioesterase/thiol ester dehydrase-isomerase"/>
    <property type="match status" value="2"/>
</dbReference>
<dbReference type="GO" id="GO:0009062">
    <property type="term" value="P:fatty acid catabolic process"/>
    <property type="evidence" value="ECO:0007669"/>
    <property type="project" value="TreeGrafter"/>
</dbReference>
<evidence type="ECO:0000259" key="3">
    <source>
        <dbReference type="Pfam" id="PF02551"/>
    </source>
</evidence>
<dbReference type="OrthoDB" id="68328at2759"/>
<evidence type="ECO:0000256" key="2">
    <source>
        <dbReference type="ARBA" id="ARBA00022801"/>
    </source>
</evidence>
<dbReference type="PANTHER" id="PTHR11066">
    <property type="entry name" value="ACYL-COA THIOESTERASE"/>
    <property type="match status" value="1"/>
</dbReference>
<feature type="non-terminal residue" evidence="5">
    <location>
        <position position="1"/>
    </location>
</feature>
<dbReference type="Gene3D" id="2.40.160.210">
    <property type="entry name" value="Acyl-CoA thioesterase, double hotdog domain"/>
    <property type="match status" value="1"/>
</dbReference>
<dbReference type="InterPro" id="IPR025652">
    <property type="entry name" value="TesB_C"/>
</dbReference>